<feature type="chain" id="PRO_5038974372" evidence="1">
    <location>
        <begin position="19"/>
        <end position="274"/>
    </location>
</feature>
<evidence type="ECO:0000313" key="4">
    <source>
        <dbReference type="Proteomes" id="UP000824161"/>
    </source>
</evidence>
<dbReference type="AlphaFoldDB" id="A0A9D1KTP4"/>
<dbReference type="Gene3D" id="3.20.20.370">
    <property type="entry name" value="Glycoside hydrolase/deacetylase"/>
    <property type="match status" value="1"/>
</dbReference>
<dbReference type="EMBL" id="DVLY01000115">
    <property type="protein sequence ID" value="HIT98163.1"/>
    <property type="molecule type" value="Genomic_DNA"/>
</dbReference>
<dbReference type="InterPro" id="IPR002509">
    <property type="entry name" value="NODB_dom"/>
</dbReference>
<gene>
    <name evidence="3" type="ORF">IAC44_04915</name>
</gene>
<reference evidence="3" key="2">
    <citation type="journal article" date="2021" name="PeerJ">
        <title>Extensive microbial diversity within the chicken gut microbiome revealed by metagenomics and culture.</title>
        <authorList>
            <person name="Gilroy R."/>
            <person name="Ravi A."/>
            <person name="Getino M."/>
            <person name="Pursley I."/>
            <person name="Horton D.L."/>
            <person name="Alikhan N.F."/>
            <person name="Baker D."/>
            <person name="Gharbi K."/>
            <person name="Hall N."/>
            <person name="Watson M."/>
            <person name="Adriaenssens E.M."/>
            <person name="Foster-Nyarko E."/>
            <person name="Jarju S."/>
            <person name="Secka A."/>
            <person name="Antonio M."/>
            <person name="Oren A."/>
            <person name="Chaudhuri R.R."/>
            <person name="La Ragione R."/>
            <person name="Hildebrand F."/>
            <person name="Pallen M.J."/>
        </authorList>
    </citation>
    <scope>NUCLEOTIDE SEQUENCE</scope>
    <source>
        <strain evidence="3">1383</strain>
    </source>
</reference>
<feature type="domain" description="NodB homology" evidence="2">
    <location>
        <begin position="52"/>
        <end position="263"/>
    </location>
</feature>
<name>A0A9D1KTP4_9FLAO</name>
<dbReference type="SUPFAM" id="SSF88713">
    <property type="entry name" value="Glycoside hydrolase/deacetylase"/>
    <property type="match status" value="1"/>
</dbReference>
<reference evidence="3" key="1">
    <citation type="submission" date="2020-10" db="EMBL/GenBank/DDBJ databases">
        <authorList>
            <person name="Gilroy R."/>
        </authorList>
    </citation>
    <scope>NUCLEOTIDE SEQUENCE</scope>
    <source>
        <strain evidence="3">1383</strain>
    </source>
</reference>
<dbReference type="PANTHER" id="PTHR10587">
    <property type="entry name" value="GLYCOSYL TRANSFERASE-RELATED"/>
    <property type="match status" value="1"/>
</dbReference>
<accession>A0A9D1KTP4</accession>
<dbReference type="PROSITE" id="PS51677">
    <property type="entry name" value="NODB"/>
    <property type="match status" value="1"/>
</dbReference>
<dbReference type="InterPro" id="IPR011330">
    <property type="entry name" value="Glyco_hydro/deAcase_b/a-brl"/>
</dbReference>
<dbReference type="GO" id="GO:0016810">
    <property type="term" value="F:hydrolase activity, acting on carbon-nitrogen (but not peptide) bonds"/>
    <property type="evidence" value="ECO:0007669"/>
    <property type="project" value="InterPro"/>
</dbReference>
<sequence length="274" mass="31376">MKKTIFSVLLLAGLLAMAGCRDKTPELELVKDDYGVTQRINPNEKSVYLVFTGHYSTDDDGYFENFDGAAPVLEILAEHGVKGSFFPTGNCFRVDRYQQVIRDIIDQGHYLSAHSDRHLLLCSYGDRSVNLVTEDSLARDIQGMEAELEKFGLKKEQYRWMIPPYEHYNQFSADALRRLGYELANPTEGLVTGLDWMGPGEPSYHSAQQLMDNIWQFEQEHGLNGAILLIHAMNYPNRTDDDRLYNHLGEIIEKLREKGYDFKTFHDVIAAEQD</sequence>
<evidence type="ECO:0000313" key="3">
    <source>
        <dbReference type="EMBL" id="HIT98163.1"/>
    </source>
</evidence>
<comment type="caution">
    <text evidence="3">The sequence shown here is derived from an EMBL/GenBank/DDBJ whole genome shotgun (WGS) entry which is preliminary data.</text>
</comment>
<dbReference type="CDD" id="cd10917">
    <property type="entry name" value="CE4_NodB_like_6s_7s"/>
    <property type="match status" value="1"/>
</dbReference>
<evidence type="ECO:0000256" key="1">
    <source>
        <dbReference type="SAM" id="SignalP"/>
    </source>
</evidence>
<dbReference type="Pfam" id="PF01522">
    <property type="entry name" value="Polysacc_deac_1"/>
    <property type="match status" value="1"/>
</dbReference>
<evidence type="ECO:0000259" key="2">
    <source>
        <dbReference type="PROSITE" id="PS51677"/>
    </source>
</evidence>
<dbReference type="Proteomes" id="UP000824161">
    <property type="component" value="Unassembled WGS sequence"/>
</dbReference>
<dbReference type="GO" id="GO:0005975">
    <property type="term" value="P:carbohydrate metabolic process"/>
    <property type="evidence" value="ECO:0007669"/>
    <property type="project" value="InterPro"/>
</dbReference>
<proteinExistence type="predicted"/>
<keyword evidence="1" id="KW-0732">Signal</keyword>
<protein>
    <submittedName>
        <fullName evidence="3">Polysaccharide deacetylase family protein</fullName>
    </submittedName>
</protein>
<dbReference type="PROSITE" id="PS51257">
    <property type="entry name" value="PROKAR_LIPOPROTEIN"/>
    <property type="match status" value="1"/>
</dbReference>
<feature type="signal peptide" evidence="1">
    <location>
        <begin position="1"/>
        <end position="18"/>
    </location>
</feature>
<dbReference type="InterPro" id="IPR050248">
    <property type="entry name" value="Polysacc_deacetylase_ArnD"/>
</dbReference>
<organism evidence="3 4">
    <name type="scientific">Candidatus Merdimorpha stercoravium</name>
    <dbReference type="NCBI Taxonomy" id="2840863"/>
    <lineage>
        <taxon>Bacteria</taxon>
        <taxon>Pseudomonadati</taxon>
        <taxon>Bacteroidota</taxon>
        <taxon>Flavobacteriia</taxon>
        <taxon>Flavobacteriales</taxon>
        <taxon>Candidatus Merdimorpha</taxon>
    </lineage>
</organism>